<evidence type="ECO:0000259" key="9">
    <source>
        <dbReference type="Pfam" id="PF06702"/>
    </source>
</evidence>
<feature type="binding site" evidence="8">
    <location>
        <position position="278"/>
    </location>
    <ligand>
        <name>Mn(2+)</name>
        <dbReference type="ChEBI" id="CHEBI:29035"/>
    </ligand>
</feature>
<dbReference type="AlphaFoldDB" id="A0A8S3YL86"/>
<accession>A0A8S3YL86</accession>
<dbReference type="PANTHER" id="PTHR12450">
    <property type="entry name" value="DENTIN MATRIX PROTEIN 4 PROTEIN FAM20"/>
    <property type="match status" value="1"/>
</dbReference>
<reference evidence="10" key="1">
    <citation type="submission" date="2021-04" db="EMBL/GenBank/DDBJ databases">
        <authorList>
            <consortium name="Molecular Ecology Group"/>
        </authorList>
    </citation>
    <scope>NUCLEOTIDE SEQUENCE</scope>
</reference>
<keyword evidence="3" id="KW-0333">Golgi apparatus</keyword>
<evidence type="ECO:0000256" key="3">
    <source>
        <dbReference type="ARBA" id="ARBA00023034"/>
    </source>
</evidence>
<comment type="similarity">
    <text evidence="2">Belongs to the FAM20 family.</text>
</comment>
<keyword evidence="11" id="KW-1185">Reference proteome</keyword>
<dbReference type="EMBL" id="CAJHNH020000454">
    <property type="protein sequence ID" value="CAG5117779.1"/>
    <property type="molecule type" value="Genomic_DNA"/>
</dbReference>
<name>A0A8S3YL86_9EUPU</name>
<dbReference type="GO" id="GO:0046872">
    <property type="term" value="F:metal ion binding"/>
    <property type="evidence" value="ECO:0007669"/>
    <property type="project" value="UniProtKB-KW"/>
</dbReference>
<evidence type="ECO:0000256" key="7">
    <source>
        <dbReference type="PIRSR" id="PIRSR624869-2"/>
    </source>
</evidence>
<dbReference type="GO" id="GO:0005794">
    <property type="term" value="C:Golgi apparatus"/>
    <property type="evidence" value="ECO:0007669"/>
    <property type="project" value="UniProtKB-SubCell"/>
</dbReference>
<feature type="binding site" evidence="8">
    <location>
        <position position="449"/>
    </location>
    <ligand>
        <name>Mn(2+)</name>
        <dbReference type="ChEBI" id="CHEBI:29035"/>
    </ligand>
</feature>
<evidence type="ECO:0000256" key="8">
    <source>
        <dbReference type="PIRSR" id="PIRSR624869-3"/>
    </source>
</evidence>
<evidence type="ECO:0000256" key="5">
    <source>
        <dbReference type="ARBA" id="ARBA00023180"/>
    </source>
</evidence>
<dbReference type="PANTHER" id="PTHR12450:SF22">
    <property type="entry name" value="EXTRACELLULAR SERINE_THREONINE PROTEIN CG31145"/>
    <property type="match status" value="1"/>
</dbReference>
<dbReference type="Proteomes" id="UP000678393">
    <property type="component" value="Unassembled WGS sequence"/>
</dbReference>
<dbReference type="InterPro" id="IPR024869">
    <property type="entry name" value="FAM20"/>
</dbReference>
<organism evidence="10 11">
    <name type="scientific">Candidula unifasciata</name>
    <dbReference type="NCBI Taxonomy" id="100452"/>
    <lineage>
        <taxon>Eukaryota</taxon>
        <taxon>Metazoa</taxon>
        <taxon>Spiralia</taxon>
        <taxon>Lophotrochozoa</taxon>
        <taxon>Mollusca</taxon>
        <taxon>Gastropoda</taxon>
        <taxon>Heterobranchia</taxon>
        <taxon>Euthyneura</taxon>
        <taxon>Panpulmonata</taxon>
        <taxon>Eupulmonata</taxon>
        <taxon>Stylommatophora</taxon>
        <taxon>Helicina</taxon>
        <taxon>Helicoidea</taxon>
        <taxon>Geomitridae</taxon>
        <taxon>Candidula</taxon>
    </lineage>
</organism>
<keyword evidence="7" id="KW-0067">ATP-binding</keyword>
<evidence type="ECO:0000256" key="1">
    <source>
        <dbReference type="ARBA" id="ARBA00004555"/>
    </source>
</evidence>
<keyword evidence="4" id="KW-1015">Disulfide bond</keyword>
<feature type="domain" description="FAM20 C-terminal" evidence="9">
    <location>
        <begin position="324"/>
        <end position="536"/>
    </location>
</feature>
<evidence type="ECO:0000313" key="10">
    <source>
        <dbReference type="EMBL" id="CAG5117779.1"/>
    </source>
</evidence>
<comment type="cofactor">
    <cofactor evidence="8">
        <name>Mn(2+)</name>
        <dbReference type="ChEBI" id="CHEBI:29035"/>
    </cofactor>
</comment>
<comment type="caution">
    <text evidence="10">The sequence shown here is derived from an EMBL/GenBank/DDBJ whole genome shotgun (WGS) entry which is preliminary data.</text>
</comment>
<evidence type="ECO:0000256" key="2">
    <source>
        <dbReference type="ARBA" id="ARBA00006557"/>
    </source>
</evidence>
<evidence type="ECO:0000256" key="6">
    <source>
        <dbReference type="PIRSR" id="PIRSR624869-1"/>
    </source>
</evidence>
<feature type="binding site" evidence="7">
    <location>
        <position position="278"/>
    </location>
    <ligand>
        <name>ATP</name>
        <dbReference type="ChEBI" id="CHEBI:30616"/>
    </ligand>
</feature>
<feature type="binding site" evidence="7">
    <location>
        <position position="434"/>
    </location>
    <ligand>
        <name>ATP</name>
        <dbReference type="ChEBI" id="CHEBI:30616"/>
    </ligand>
</feature>
<dbReference type="Pfam" id="PF06702">
    <property type="entry name" value="Fam20C"/>
    <property type="match status" value="1"/>
</dbReference>
<feature type="active site" evidence="6">
    <location>
        <position position="429"/>
    </location>
</feature>
<feature type="binding site" evidence="7">
    <location>
        <position position="257"/>
    </location>
    <ligand>
        <name>ATP</name>
        <dbReference type="ChEBI" id="CHEBI:30616"/>
    </ligand>
</feature>
<sequence>MGLWMMFRRRWRVMLWIVFFVVIFLNALFVIDITIVNKFSGSKPSNTIAREASHLQVVRKRLNKSSSNSSSLNYIDWDPTDGAFDPAKANLNSRKRLINKEIKDRTMQAMQEENFKDEDVEDDNINIQNLDQVYGARANYSIPEVEEFVNKFQAKYQSSKYSVVSEEKYIVFLKRINALRKKGSRLPAYKHNKGSLAWERFHYGIHQYYLYDPDDVNIDGVLKDLAGNEITSVEQKEGGTQIKLIMTFENEAEALFKPMRFSREQETLPDHFYFADFERHNAEIAAFHLDKVLGFHRVPPTVGRLMNISSDIQRVADKKLAKTFFISPVGNLCFHGVCSYYCDSSHPICGHPMMVEGSLAAFLPPNDMAGRKTWRSPWKRSYSKHKKAYWEVYDDLCAKVKDKHPYNEGRRLLDVLDMSVFDFLTGNLDRHHYETFRDFGNDTFIIHLDNGRAFGKSKYDCISCLAPVRQCCMIRLSTLTKLVKFYIGPDSLSQVMRESLKSDPLNPILVEPHLDALDRRVSKILHVVNGCLKNGSSWNDVIIDDGVT</sequence>
<keyword evidence="8" id="KW-0479">Metal-binding</keyword>
<dbReference type="OrthoDB" id="8583677at2759"/>
<dbReference type="InterPro" id="IPR009581">
    <property type="entry name" value="FAM20_C"/>
</dbReference>
<feature type="binding site" evidence="7">
    <location>
        <position position="449"/>
    </location>
    <ligand>
        <name>ATP</name>
        <dbReference type="ChEBI" id="CHEBI:30616"/>
    </ligand>
</feature>
<proteinExistence type="inferred from homology"/>
<gene>
    <name evidence="10" type="ORF">CUNI_LOCUS3337</name>
</gene>
<evidence type="ECO:0000313" key="11">
    <source>
        <dbReference type="Proteomes" id="UP000678393"/>
    </source>
</evidence>
<comment type="subcellular location">
    <subcellularLocation>
        <location evidence="1">Golgi apparatus</location>
    </subcellularLocation>
</comment>
<dbReference type="GO" id="GO:0016773">
    <property type="term" value="F:phosphotransferase activity, alcohol group as acceptor"/>
    <property type="evidence" value="ECO:0007669"/>
    <property type="project" value="TreeGrafter"/>
</dbReference>
<keyword evidence="8" id="KW-0464">Manganese</keyword>
<feature type="binding site" evidence="7">
    <location>
        <begin position="360"/>
        <end position="363"/>
    </location>
    <ligand>
        <name>ATP</name>
        <dbReference type="ChEBI" id="CHEBI:30616"/>
    </ligand>
</feature>
<evidence type="ECO:0000256" key="4">
    <source>
        <dbReference type="ARBA" id="ARBA00023157"/>
    </source>
</evidence>
<dbReference type="CDD" id="cd10314">
    <property type="entry name" value="FAM20_C"/>
    <property type="match status" value="1"/>
</dbReference>
<protein>
    <recommendedName>
        <fullName evidence="9">FAM20 C-terminal domain-containing protein</fullName>
    </recommendedName>
</protein>
<keyword evidence="7" id="KW-0547">Nucleotide-binding</keyword>
<dbReference type="GO" id="GO:0005524">
    <property type="term" value="F:ATP binding"/>
    <property type="evidence" value="ECO:0007669"/>
    <property type="project" value="UniProtKB-KW"/>
</dbReference>
<feature type="binding site" evidence="7">
    <location>
        <position position="241"/>
    </location>
    <ligand>
        <name>ATP</name>
        <dbReference type="ChEBI" id="CHEBI:30616"/>
    </ligand>
</feature>
<keyword evidence="5" id="KW-0325">Glycoprotein</keyword>